<keyword evidence="5 7" id="KW-1133">Transmembrane helix</keyword>
<evidence type="ECO:0000256" key="5">
    <source>
        <dbReference type="ARBA" id="ARBA00022989"/>
    </source>
</evidence>
<dbReference type="PANTHER" id="PTHR39087">
    <property type="entry name" value="UPF0104 MEMBRANE PROTEIN MJ1595"/>
    <property type="match status" value="1"/>
</dbReference>
<dbReference type="InterPro" id="IPR022791">
    <property type="entry name" value="L-PG_synthase/AglD"/>
</dbReference>
<evidence type="ECO:0000256" key="4">
    <source>
        <dbReference type="ARBA" id="ARBA00022692"/>
    </source>
</evidence>
<feature type="transmembrane region" description="Helical" evidence="7">
    <location>
        <begin position="20"/>
        <end position="40"/>
    </location>
</feature>
<dbReference type="GeneID" id="33315760"/>
<gene>
    <name evidence="8" type="ORF">A3L08_05780</name>
</gene>
<keyword evidence="6 7" id="KW-0472">Membrane</keyword>
<organism evidence="8 9">
    <name type="scientific">Thermococcus pacificus</name>
    <dbReference type="NCBI Taxonomy" id="71998"/>
    <lineage>
        <taxon>Archaea</taxon>
        <taxon>Methanobacteriati</taxon>
        <taxon>Methanobacteriota</taxon>
        <taxon>Thermococci</taxon>
        <taxon>Thermococcales</taxon>
        <taxon>Thermococcaceae</taxon>
        <taxon>Thermococcus</taxon>
    </lineage>
</organism>
<evidence type="ECO:0000313" key="8">
    <source>
        <dbReference type="EMBL" id="ASJ06865.1"/>
    </source>
</evidence>
<dbReference type="Pfam" id="PF03706">
    <property type="entry name" value="LPG_synthase_TM"/>
    <property type="match status" value="1"/>
</dbReference>
<dbReference type="PANTHER" id="PTHR39087:SF2">
    <property type="entry name" value="UPF0104 MEMBRANE PROTEIN MJ1595"/>
    <property type="match status" value="1"/>
</dbReference>
<name>A0A218P7U3_9EURY</name>
<feature type="transmembrane region" description="Helical" evidence="7">
    <location>
        <begin position="267"/>
        <end position="287"/>
    </location>
</feature>
<evidence type="ECO:0000256" key="3">
    <source>
        <dbReference type="ARBA" id="ARBA00022475"/>
    </source>
</evidence>
<reference evidence="8 9" key="1">
    <citation type="submission" date="2016-04" db="EMBL/GenBank/DDBJ databases">
        <title>Complete genome sequence of Thermococcus pacificus type strain P4.</title>
        <authorList>
            <person name="Oger P.M."/>
        </authorList>
    </citation>
    <scope>NUCLEOTIDE SEQUENCE [LARGE SCALE GENOMIC DNA]</scope>
    <source>
        <strain evidence="8 9">P-4</strain>
    </source>
</reference>
<proteinExistence type="inferred from homology"/>
<evidence type="ECO:0000256" key="6">
    <source>
        <dbReference type="ARBA" id="ARBA00023136"/>
    </source>
</evidence>
<feature type="transmembrane region" description="Helical" evidence="7">
    <location>
        <begin position="241"/>
        <end position="261"/>
    </location>
</feature>
<feature type="transmembrane region" description="Helical" evidence="7">
    <location>
        <begin position="205"/>
        <end position="229"/>
    </location>
</feature>
<dbReference type="KEGG" id="tpaf:A3L08_05780"/>
<comment type="similarity">
    <text evidence="2">Belongs to the UPF0104 family.</text>
</comment>
<evidence type="ECO:0000256" key="7">
    <source>
        <dbReference type="SAM" id="Phobius"/>
    </source>
</evidence>
<evidence type="ECO:0000256" key="1">
    <source>
        <dbReference type="ARBA" id="ARBA00004651"/>
    </source>
</evidence>
<dbReference type="AlphaFoldDB" id="A0A218P7U3"/>
<evidence type="ECO:0008006" key="10">
    <source>
        <dbReference type="Google" id="ProtNLM"/>
    </source>
</evidence>
<sequence length="293" mass="32120">MLESLASSMKQYFSIVSSASLKYLALAFLTYYVSVVIYGIRWKLVLNGIGRDAPLKELVKAILASIFMNNVTPLSRSGGELLRMAWVSKRAHIPVGVSAVSIVYERTLETIPVFALFLVGMSYFSSGEPLPLVLLGIAGIALIWIKWDSFVRLSLRLFRTQVTREEMEKITSLRKMHNLNMIAILLSSSIWLLDVTRLKLITMAFGLNLPWSLIAVISIANLLFGLIAFTPGGIGIIEGGLIGTLTYFGIPMAIALSVTLLERFVSYVASSLVGLAVLLTSGGVEIWKALKSQ</sequence>
<feature type="transmembrane region" description="Helical" evidence="7">
    <location>
        <begin position="132"/>
        <end position="155"/>
    </location>
</feature>
<dbReference type="Proteomes" id="UP000197418">
    <property type="component" value="Chromosome"/>
</dbReference>
<keyword evidence="4 7" id="KW-0812">Transmembrane</keyword>
<dbReference type="NCBIfam" id="TIGR00374">
    <property type="entry name" value="flippase-like domain"/>
    <property type="match status" value="2"/>
</dbReference>
<dbReference type="OrthoDB" id="15513at2157"/>
<keyword evidence="3" id="KW-1003">Cell membrane</keyword>
<evidence type="ECO:0000256" key="2">
    <source>
        <dbReference type="ARBA" id="ARBA00011061"/>
    </source>
</evidence>
<accession>A0A218P7U3</accession>
<evidence type="ECO:0000313" key="9">
    <source>
        <dbReference type="Proteomes" id="UP000197418"/>
    </source>
</evidence>
<dbReference type="RefSeq" id="WP_088854115.1">
    <property type="nucleotide sequence ID" value="NZ_CP015102.1"/>
</dbReference>
<feature type="transmembrane region" description="Helical" evidence="7">
    <location>
        <begin position="176"/>
        <end position="193"/>
    </location>
</feature>
<comment type="subcellular location">
    <subcellularLocation>
        <location evidence="1">Cell membrane</location>
        <topology evidence="1">Multi-pass membrane protein</topology>
    </subcellularLocation>
</comment>
<dbReference type="EMBL" id="CP015102">
    <property type="protein sequence ID" value="ASJ06865.1"/>
    <property type="molecule type" value="Genomic_DNA"/>
</dbReference>
<dbReference type="GO" id="GO:0005886">
    <property type="term" value="C:plasma membrane"/>
    <property type="evidence" value="ECO:0007669"/>
    <property type="project" value="UniProtKB-SubCell"/>
</dbReference>
<protein>
    <recommendedName>
        <fullName evidence="10">TIGR00374 family protein</fullName>
    </recommendedName>
</protein>
<keyword evidence="9" id="KW-1185">Reference proteome</keyword>